<reference evidence="9" key="2">
    <citation type="submission" date="2025-08" db="UniProtKB">
        <authorList>
            <consortium name="Ensembl"/>
        </authorList>
    </citation>
    <scope>IDENTIFICATION</scope>
</reference>
<evidence type="ECO:0000256" key="3">
    <source>
        <dbReference type="ARBA" id="ARBA00022525"/>
    </source>
</evidence>
<evidence type="ECO:0000313" key="10">
    <source>
        <dbReference type="Proteomes" id="UP000694620"/>
    </source>
</evidence>
<feature type="domain" description="Fibronectin type-II" evidence="8">
    <location>
        <begin position="80"/>
        <end position="126"/>
    </location>
</feature>
<dbReference type="SMART" id="SM00059">
    <property type="entry name" value="FN2"/>
    <property type="match status" value="3"/>
</dbReference>
<dbReference type="CDD" id="cd00062">
    <property type="entry name" value="FN2"/>
    <property type="match status" value="3"/>
</dbReference>
<dbReference type="GO" id="GO:0009986">
    <property type="term" value="C:cell surface"/>
    <property type="evidence" value="ECO:0007669"/>
    <property type="project" value="TreeGrafter"/>
</dbReference>
<proteinExistence type="inferred from homology"/>
<feature type="domain" description="Fibronectin type-II" evidence="8">
    <location>
        <begin position="124"/>
        <end position="170"/>
    </location>
</feature>
<evidence type="ECO:0000256" key="1">
    <source>
        <dbReference type="ARBA" id="ARBA00004613"/>
    </source>
</evidence>
<dbReference type="GO" id="GO:0005576">
    <property type="term" value="C:extracellular region"/>
    <property type="evidence" value="ECO:0007669"/>
    <property type="project" value="UniProtKB-SubCell"/>
</dbReference>
<organism evidence="9 10">
    <name type="scientific">Erpetoichthys calabaricus</name>
    <name type="common">Rope fish</name>
    <name type="synonym">Calamoichthys calabaricus</name>
    <dbReference type="NCBI Taxonomy" id="27687"/>
    <lineage>
        <taxon>Eukaryota</taxon>
        <taxon>Metazoa</taxon>
        <taxon>Chordata</taxon>
        <taxon>Craniata</taxon>
        <taxon>Vertebrata</taxon>
        <taxon>Euteleostomi</taxon>
        <taxon>Actinopterygii</taxon>
        <taxon>Polypteriformes</taxon>
        <taxon>Polypteridae</taxon>
        <taxon>Erpetoichthys</taxon>
    </lineage>
</organism>
<keyword evidence="3" id="KW-0964">Secreted</keyword>
<evidence type="ECO:0000256" key="7">
    <source>
        <dbReference type="SAM" id="MobiDB-lite"/>
    </source>
</evidence>
<comment type="caution">
    <text evidence="6">Lacks conserved residue(s) required for the propagation of feature annotation.</text>
</comment>
<keyword evidence="10" id="KW-1185">Reference proteome</keyword>
<dbReference type="PRINTS" id="PR00013">
    <property type="entry name" value="FNTYPEII"/>
</dbReference>
<dbReference type="InterPro" id="IPR000562">
    <property type="entry name" value="FN_type2_dom"/>
</dbReference>
<dbReference type="Gene3D" id="2.10.10.10">
    <property type="entry name" value="Fibronectin, type II, collagen-binding"/>
    <property type="match status" value="3"/>
</dbReference>
<dbReference type="PROSITE" id="PS51092">
    <property type="entry name" value="FN2_2"/>
    <property type="match status" value="3"/>
</dbReference>
<keyword evidence="5" id="KW-1015">Disulfide bond</keyword>
<feature type="compositionally biased region" description="Basic and acidic residues" evidence="7">
    <location>
        <begin position="53"/>
        <end position="64"/>
    </location>
</feature>
<dbReference type="Ensembl" id="ENSECRT00000004624.1">
    <property type="protein sequence ID" value="ENSECRP00000004546.1"/>
    <property type="gene ID" value="ENSECRG00000003047.1"/>
</dbReference>
<evidence type="ECO:0000256" key="5">
    <source>
        <dbReference type="ARBA" id="ARBA00023157"/>
    </source>
</evidence>
<dbReference type="GO" id="GO:0008201">
    <property type="term" value="F:heparin binding"/>
    <property type="evidence" value="ECO:0007669"/>
    <property type="project" value="TreeGrafter"/>
</dbReference>
<protein>
    <recommendedName>
        <fullName evidence="8">Fibronectin type-II domain-containing protein</fullName>
    </recommendedName>
</protein>
<evidence type="ECO:0000256" key="2">
    <source>
        <dbReference type="ARBA" id="ARBA00010011"/>
    </source>
</evidence>
<sequence length="312" mass="34850">MGATELGSSALWRDVATTRGLQHFCHTWSTSGCCINQAASLPSTESGGSGQSLEERSGGDREREGKKLEGLIDGDWCTVFVLSTCVFPFIYKGQTYNSCTMTDYSSLWCATTSNFDKDFQWTTCSTSSCVFPFIYKGQIYNSCTMTDYSIPWCATTSNYDKDFLWTTCSSKYLGNIELRSVLKVVIIITMHYIYEAFFNVLNGASHSVPVVTEKPKASTCVFPFIYKGQTYTSCTMTDYSSLWCATTSNFDKDFQWTTCSSKYLGNVELRSVLKVVIIITMHYIYEAFFNVLNGASESESGGTSTTTSTWMM</sequence>
<evidence type="ECO:0000313" key="9">
    <source>
        <dbReference type="Ensembl" id="ENSECRP00000004546.1"/>
    </source>
</evidence>
<dbReference type="InterPro" id="IPR051666">
    <property type="entry name" value="SP_Capacitation_Regulator"/>
</dbReference>
<comment type="subcellular location">
    <subcellularLocation>
        <location evidence="1">Secreted</location>
    </subcellularLocation>
</comment>
<dbReference type="InterPro" id="IPR036943">
    <property type="entry name" value="FN_type2_sf"/>
</dbReference>
<dbReference type="GeneTree" id="ENSGT00940000162766"/>
<comment type="similarity">
    <text evidence="2">Belongs to the seminal plasma protein family.</text>
</comment>
<evidence type="ECO:0000256" key="4">
    <source>
        <dbReference type="ARBA" id="ARBA00022737"/>
    </source>
</evidence>
<dbReference type="SUPFAM" id="SSF57440">
    <property type="entry name" value="Kringle-like"/>
    <property type="match status" value="3"/>
</dbReference>
<keyword evidence="4" id="KW-0677">Repeat</keyword>
<feature type="domain" description="Fibronectin type-II" evidence="8">
    <location>
        <begin position="215"/>
        <end position="261"/>
    </location>
</feature>
<evidence type="ECO:0000256" key="6">
    <source>
        <dbReference type="PROSITE-ProRule" id="PRU00479"/>
    </source>
</evidence>
<dbReference type="InterPro" id="IPR013806">
    <property type="entry name" value="Kringle-like"/>
</dbReference>
<evidence type="ECO:0000259" key="8">
    <source>
        <dbReference type="PROSITE" id="PS51092"/>
    </source>
</evidence>
<dbReference type="PANTHER" id="PTHR22918:SF1">
    <property type="entry name" value="FIBRONECTIN TYPE-II DOMAIN-CONTAINING PROTEIN"/>
    <property type="match status" value="1"/>
</dbReference>
<dbReference type="Proteomes" id="UP000694620">
    <property type="component" value="Chromosome 3"/>
</dbReference>
<feature type="region of interest" description="Disordered" evidence="7">
    <location>
        <begin position="41"/>
        <end position="64"/>
    </location>
</feature>
<name>A0A8C4RNE8_ERPCA</name>
<accession>A0A8C4RNE8</accession>
<reference evidence="9" key="1">
    <citation type="submission" date="2021-06" db="EMBL/GenBank/DDBJ databases">
        <authorList>
            <consortium name="Wellcome Sanger Institute Data Sharing"/>
        </authorList>
    </citation>
    <scope>NUCLEOTIDE SEQUENCE [LARGE SCALE GENOMIC DNA]</scope>
</reference>
<reference evidence="9" key="3">
    <citation type="submission" date="2025-09" db="UniProtKB">
        <authorList>
            <consortium name="Ensembl"/>
        </authorList>
    </citation>
    <scope>IDENTIFICATION</scope>
</reference>
<dbReference type="Pfam" id="PF00040">
    <property type="entry name" value="fn2"/>
    <property type="match status" value="3"/>
</dbReference>
<dbReference type="PANTHER" id="PTHR22918">
    <property type="entry name" value="SEMINAL PLASMA PROTEIN"/>
    <property type="match status" value="1"/>
</dbReference>
<dbReference type="AlphaFoldDB" id="A0A8C4RNE8"/>